<proteinExistence type="predicted"/>
<comment type="caution">
    <text evidence="2">The sequence shown here is derived from an EMBL/GenBank/DDBJ whole genome shotgun (WGS) entry which is preliminary data.</text>
</comment>
<evidence type="ECO:0000256" key="1">
    <source>
        <dbReference type="SAM" id="MobiDB-lite"/>
    </source>
</evidence>
<feature type="region of interest" description="Disordered" evidence="1">
    <location>
        <begin position="81"/>
        <end position="103"/>
    </location>
</feature>
<accession>X0T9U9</accession>
<name>X0T9U9_9ZZZZ</name>
<gene>
    <name evidence="2" type="ORF">S01H1_06880</name>
</gene>
<evidence type="ECO:0000313" key="2">
    <source>
        <dbReference type="EMBL" id="GAF84101.1"/>
    </source>
</evidence>
<dbReference type="EMBL" id="BARS01003548">
    <property type="protein sequence ID" value="GAF84101.1"/>
    <property type="molecule type" value="Genomic_DNA"/>
</dbReference>
<organism evidence="2">
    <name type="scientific">marine sediment metagenome</name>
    <dbReference type="NCBI Taxonomy" id="412755"/>
    <lineage>
        <taxon>unclassified sequences</taxon>
        <taxon>metagenomes</taxon>
        <taxon>ecological metagenomes</taxon>
    </lineage>
</organism>
<dbReference type="AlphaFoldDB" id="X0T9U9"/>
<feature type="compositionally biased region" description="Basic residues" evidence="1">
    <location>
        <begin position="86"/>
        <end position="103"/>
    </location>
</feature>
<protein>
    <submittedName>
        <fullName evidence="2">Uncharacterized protein</fullName>
    </submittedName>
</protein>
<sequence>MGFGIKRLKKKVGGYIARKREEGREIAKIRRVERQKQRVETARYSEKIAGERQRKYVAAGGFGGELRRGFGGVGRAFSGPVMARPRLIRRKKKKAKKKSKRKK</sequence>
<reference evidence="2" key="1">
    <citation type="journal article" date="2014" name="Front. Microbiol.">
        <title>High frequency of phylogenetically diverse reductive dehalogenase-homologous genes in deep subseafloor sedimentary metagenomes.</title>
        <authorList>
            <person name="Kawai M."/>
            <person name="Futagami T."/>
            <person name="Toyoda A."/>
            <person name="Takaki Y."/>
            <person name="Nishi S."/>
            <person name="Hori S."/>
            <person name="Arai W."/>
            <person name="Tsubouchi T."/>
            <person name="Morono Y."/>
            <person name="Uchiyama I."/>
            <person name="Ito T."/>
            <person name="Fujiyama A."/>
            <person name="Inagaki F."/>
            <person name="Takami H."/>
        </authorList>
    </citation>
    <scope>NUCLEOTIDE SEQUENCE</scope>
    <source>
        <strain evidence="2">Expedition CK06-06</strain>
    </source>
</reference>